<evidence type="ECO:0000256" key="3">
    <source>
        <dbReference type="RuleBase" id="RU003476"/>
    </source>
</evidence>
<dbReference type="Proteomes" id="UP000310754">
    <property type="component" value="Unassembled WGS sequence"/>
</dbReference>
<dbReference type="PROSITE" id="PS00893">
    <property type="entry name" value="NUDIX_BOX"/>
    <property type="match status" value="1"/>
</dbReference>
<comment type="cofactor">
    <cofactor evidence="1">
        <name>Mg(2+)</name>
        <dbReference type="ChEBI" id="CHEBI:18420"/>
    </cofactor>
</comment>
<gene>
    <name evidence="5" type="ORF">E6C51_06735</name>
</gene>
<evidence type="ECO:0000313" key="5">
    <source>
        <dbReference type="EMBL" id="THF52475.1"/>
    </source>
</evidence>
<sequence>MTSSHRPASSAIVHHDGRLLLVKRSKPPAENLYAFPGGRGEEGETAEETALRELFEETGLTGTNPRLFATYVLYPDPGGPDEHHFSLSVFMVDVKDNPMAAEARSDASELGWYTLHDILTLPAPPSVIDCVERLVKSSEEA</sequence>
<keyword evidence="6" id="KW-1185">Reference proteome</keyword>
<dbReference type="PROSITE" id="PS51462">
    <property type="entry name" value="NUDIX"/>
    <property type="match status" value="1"/>
</dbReference>
<comment type="similarity">
    <text evidence="3">Belongs to the Nudix hydrolase family.</text>
</comment>
<proteinExistence type="inferred from homology"/>
<name>A0A4S4A2K6_9HYPH</name>
<keyword evidence="2 3" id="KW-0378">Hydrolase</keyword>
<evidence type="ECO:0000313" key="6">
    <source>
        <dbReference type="Proteomes" id="UP000310754"/>
    </source>
</evidence>
<comment type="caution">
    <text evidence="5">The sequence shown here is derived from an EMBL/GenBank/DDBJ whole genome shotgun (WGS) entry which is preliminary data.</text>
</comment>
<dbReference type="Pfam" id="PF00293">
    <property type="entry name" value="NUDIX"/>
    <property type="match status" value="1"/>
</dbReference>
<dbReference type="InterPro" id="IPR015797">
    <property type="entry name" value="NUDIX_hydrolase-like_dom_sf"/>
</dbReference>
<dbReference type="PRINTS" id="PR00502">
    <property type="entry name" value="NUDIXFAMILY"/>
</dbReference>
<dbReference type="PANTHER" id="PTHR43736:SF2">
    <property type="entry name" value="MUTT_NUDIX FAMILY PROTEIN"/>
    <property type="match status" value="1"/>
</dbReference>
<reference evidence="5 6" key="1">
    <citation type="submission" date="2019-04" db="EMBL/GenBank/DDBJ databases">
        <title>Rhizobium terrae sp. nov., isolated from a paddy soil.</title>
        <authorList>
            <person name="Lin S.-Y."/>
            <person name="Hameed A."/>
            <person name="Huang H.-I."/>
            <person name="Young C.-C."/>
        </authorList>
    </citation>
    <scope>NUCLEOTIDE SEQUENCE [LARGE SCALE GENOMIC DNA]</scope>
    <source>
        <strain evidence="5 6">CC-HIH110</strain>
    </source>
</reference>
<accession>A0A4S4A2K6</accession>
<dbReference type="InterPro" id="IPR000086">
    <property type="entry name" value="NUDIX_hydrolase_dom"/>
</dbReference>
<evidence type="ECO:0000259" key="4">
    <source>
        <dbReference type="PROSITE" id="PS51462"/>
    </source>
</evidence>
<dbReference type="AlphaFoldDB" id="A0A4S4A2K6"/>
<evidence type="ECO:0000256" key="1">
    <source>
        <dbReference type="ARBA" id="ARBA00001946"/>
    </source>
</evidence>
<dbReference type="PANTHER" id="PTHR43736">
    <property type="entry name" value="ADP-RIBOSE PYROPHOSPHATASE"/>
    <property type="match status" value="1"/>
</dbReference>
<dbReference type="InterPro" id="IPR020084">
    <property type="entry name" value="NUDIX_hydrolase_CS"/>
</dbReference>
<evidence type="ECO:0000256" key="2">
    <source>
        <dbReference type="ARBA" id="ARBA00022801"/>
    </source>
</evidence>
<dbReference type="InterPro" id="IPR020476">
    <property type="entry name" value="Nudix_hydrolase"/>
</dbReference>
<dbReference type="EMBL" id="SSOA01000002">
    <property type="protein sequence ID" value="THF52475.1"/>
    <property type="molecule type" value="Genomic_DNA"/>
</dbReference>
<dbReference type="Gene3D" id="3.90.79.10">
    <property type="entry name" value="Nucleoside Triphosphate Pyrophosphohydrolase"/>
    <property type="match status" value="1"/>
</dbReference>
<organism evidence="5 6">
    <name type="scientific">Allorhizobium terrae</name>
    <dbReference type="NCBI Taxonomy" id="1848972"/>
    <lineage>
        <taxon>Bacteria</taxon>
        <taxon>Pseudomonadati</taxon>
        <taxon>Pseudomonadota</taxon>
        <taxon>Alphaproteobacteria</taxon>
        <taxon>Hyphomicrobiales</taxon>
        <taxon>Rhizobiaceae</taxon>
        <taxon>Rhizobium/Agrobacterium group</taxon>
        <taxon>Allorhizobium</taxon>
    </lineage>
</organism>
<dbReference type="GO" id="GO:0016787">
    <property type="term" value="F:hydrolase activity"/>
    <property type="evidence" value="ECO:0007669"/>
    <property type="project" value="UniProtKB-KW"/>
</dbReference>
<dbReference type="RefSeq" id="WP_190235412.1">
    <property type="nucleotide sequence ID" value="NZ_SSOA01000002.1"/>
</dbReference>
<feature type="domain" description="Nudix hydrolase" evidence="4">
    <location>
        <begin position="4"/>
        <end position="136"/>
    </location>
</feature>
<dbReference type="CDD" id="cd04673">
    <property type="entry name" value="NUDIX_ADPRase"/>
    <property type="match status" value="1"/>
</dbReference>
<protein>
    <submittedName>
        <fullName evidence="5">NUDIX domain-containing protein</fullName>
    </submittedName>
</protein>
<dbReference type="SUPFAM" id="SSF55811">
    <property type="entry name" value="Nudix"/>
    <property type="match status" value="1"/>
</dbReference>